<comment type="subcellular location">
    <subcellularLocation>
        <location evidence="2">Cell inner membrane</location>
        <topology evidence="2">Single-pass membrane protein</topology>
        <orientation evidence="2">Cytoplasmic side</orientation>
    </subcellularLocation>
</comment>
<organism evidence="4 5">
    <name type="scientific">Marinobacter fuscus</name>
    <dbReference type="NCBI Taxonomy" id="2109942"/>
    <lineage>
        <taxon>Bacteria</taxon>
        <taxon>Pseudomonadati</taxon>
        <taxon>Pseudomonadota</taxon>
        <taxon>Gammaproteobacteria</taxon>
        <taxon>Pseudomonadales</taxon>
        <taxon>Marinobacteraceae</taxon>
        <taxon>Marinobacter</taxon>
    </lineage>
</organism>
<comment type="similarity">
    <text evidence="2">Belongs to the LapB family.</text>
</comment>
<comment type="function">
    <text evidence="2">Modulates cellular lipopolysaccharide (LPS) levels by regulating LpxC, which is involved in lipid A biosynthesis. May act by modulating the proteolytic activity of FtsH towards LpxC. May also coordinate assembly of proteins involved in LPS synthesis at the plasma membrane.</text>
</comment>
<dbReference type="Pfam" id="PF18073">
    <property type="entry name" value="Zn_ribbon_LapB"/>
    <property type="match status" value="1"/>
</dbReference>
<dbReference type="InterPro" id="IPR011990">
    <property type="entry name" value="TPR-like_helical_dom_sf"/>
</dbReference>
<dbReference type="Pfam" id="PF13432">
    <property type="entry name" value="TPR_16"/>
    <property type="match status" value="1"/>
</dbReference>
<feature type="binding site" evidence="2">
    <location>
        <position position="372"/>
    </location>
    <ligand>
        <name>Fe cation</name>
        <dbReference type="ChEBI" id="CHEBI:24875"/>
    </ligand>
</feature>
<dbReference type="EMBL" id="PXNP01000111">
    <property type="protein sequence ID" value="PSF04569.1"/>
    <property type="molecule type" value="Genomic_DNA"/>
</dbReference>
<dbReference type="NCBIfam" id="NF008757">
    <property type="entry name" value="PRK11788.1-5"/>
    <property type="match status" value="1"/>
</dbReference>
<dbReference type="Gene3D" id="1.25.40.10">
    <property type="entry name" value="Tetratricopeptide repeat domain"/>
    <property type="match status" value="1"/>
</dbReference>
<gene>
    <name evidence="2" type="primary">lapB</name>
    <name evidence="4" type="ORF">C7H09_19520</name>
</gene>
<protein>
    <recommendedName>
        <fullName evidence="2">Lipopolysaccharide assembly protein B</fullName>
    </recommendedName>
</protein>
<keyword evidence="2" id="KW-0472">Membrane</keyword>
<keyword evidence="2" id="KW-0997">Cell inner membrane</keyword>
<keyword evidence="2" id="KW-0812">Transmembrane</keyword>
<dbReference type="InterPro" id="IPR041166">
    <property type="entry name" value="Rubredoxin_2"/>
</dbReference>
<keyword evidence="2" id="KW-0677">Repeat</keyword>
<comment type="caution">
    <text evidence="4">The sequence shown here is derived from an EMBL/GenBank/DDBJ whole genome shotgun (WGS) entry which is preliminary data.</text>
</comment>
<dbReference type="GO" id="GO:0005506">
    <property type="term" value="F:iron ion binding"/>
    <property type="evidence" value="ECO:0007669"/>
    <property type="project" value="UniProtKB-UniRule"/>
</dbReference>
<keyword evidence="5" id="KW-1185">Reference proteome</keyword>
<evidence type="ECO:0000313" key="5">
    <source>
        <dbReference type="Proteomes" id="UP000239866"/>
    </source>
</evidence>
<evidence type="ECO:0000256" key="2">
    <source>
        <dbReference type="HAMAP-Rule" id="MF_00994"/>
    </source>
</evidence>
<name>A0A2T1K342_9GAMM</name>
<feature type="binding site" evidence="2">
    <location>
        <position position="361"/>
    </location>
    <ligand>
        <name>Fe cation</name>
        <dbReference type="ChEBI" id="CHEBI:24875"/>
    </ligand>
</feature>
<feature type="binding site" evidence="2">
    <location>
        <position position="358"/>
    </location>
    <ligand>
        <name>Fe cation</name>
        <dbReference type="ChEBI" id="CHEBI:24875"/>
    </ligand>
</feature>
<dbReference type="GO" id="GO:0009898">
    <property type="term" value="C:cytoplasmic side of plasma membrane"/>
    <property type="evidence" value="ECO:0007669"/>
    <property type="project" value="UniProtKB-UniRule"/>
</dbReference>
<keyword evidence="2" id="KW-0408">Iron</keyword>
<keyword evidence="2" id="KW-1133">Transmembrane helix</keyword>
<dbReference type="HAMAP" id="MF_00994">
    <property type="entry name" value="LPS_assembly_LapB"/>
    <property type="match status" value="1"/>
</dbReference>
<evidence type="ECO:0000313" key="4">
    <source>
        <dbReference type="EMBL" id="PSF04569.1"/>
    </source>
</evidence>
<accession>A0A2T1K342</accession>
<keyword evidence="2" id="KW-0802">TPR repeat</keyword>
<dbReference type="GO" id="GO:0008653">
    <property type="term" value="P:lipopolysaccharide metabolic process"/>
    <property type="evidence" value="ECO:0007669"/>
    <property type="project" value="InterPro"/>
</dbReference>
<evidence type="ECO:0000256" key="1">
    <source>
        <dbReference type="ARBA" id="ARBA00022723"/>
    </source>
</evidence>
<dbReference type="RefSeq" id="WP_106765724.1">
    <property type="nucleotide sequence ID" value="NZ_PXNP01000111.1"/>
</dbReference>
<evidence type="ECO:0000259" key="3">
    <source>
        <dbReference type="Pfam" id="PF18073"/>
    </source>
</evidence>
<feature type="topological domain" description="Cytoplasmic" evidence="2">
    <location>
        <begin position="22"/>
        <end position="390"/>
    </location>
</feature>
<keyword evidence="2" id="KW-1003">Cell membrane</keyword>
<dbReference type="GO" id="GO:0046890">
    <property type="term" value="P:regulation of lipid biosynthetic process"/>
    <property type="evidence" value="ECO:0007669"/>
    <property type="project" value="UniProtKB-UniRule"/>
</dbReference>
<proteinExistence type="inferred from homology"/>
<reference evidence="4 5" key="1">
    <citation type="submission" date="2018-03" db="EMBL/GenBank/DDBJ databases">
        <title>Marinobacter brunus sp. nov., a marine bacterium of Gamma-proteobacteria isolated from the surface seawater of the South China Sea.</title>
        <authorList>
            <person name="Cheng H."/>
            <person name="Wu Y.-H."/>
            <person name="Xamxidin M."/>
            <person name="Xu X.-W."/>
        </authorList>
    </citation>
    <scope>NUCLEOTIDE SEQUENCE [LARGE SCALE GENOMIC DNA]</scope>
    <source>
        <strain evidence="4 5">NH169-3</strain>
    </source>
</reference>
<sequence length="390" mass="44130">MEILFQWLLLTAAVAAGWAIGRFGSGSSRSSHEVTDEDSVRERLQFLFTNYSDQAVDNFVQSLAVNKDTVSLHLSIGTHFRNKGETDRAILIHQNLLARPELPPRFSPQVTLELAMDYMNAGLHDRAEALLQQVMGDKEYGRRSARELIELYQQEREWKKAAQVAETLTRGETDAATFKTLAYITCELSDEALKRSDDRWAAQKLAKEALDYDPSCVRASLLLMKLLIRQGSYRGAASQSMKVFEQNPEFGPEAIDRLMALEREHGNVARLYKKLKKLYERHPSTSLLLALVESMECASGRPAAIELLRQELEVRPSMRGLLRLVEMAGYEKGMTTDEGRLVSRIGHLILANRPVYRCVNCGFSGQQLHWLCPSCKQWETVRPIQGVEAE</sequence>
<feature type="binding site" evidence="2">
    <location>
        <position position="375"/>
    </location>
    <ligand>
        <name>Fe cation</name>
        <dbReference type="ChEBI" id="CHEBI:24875"/>
    </ligand>
</feature>
<dbReference type="InterPro" id="IPR030865">
    <property type="entry name" value="LapB"/>
</dbReference>
<dbReference type="OrthoDB" id="507476at2"/>
<dbReference type="AlphaFoldDB" id="A0A2T1K342"/>
<dbReference type="Proteomes" id="UP000239866">
    <property type="component" value="Unassembled WGS sequence"/>
</dbReference>
<dbReference type="SUPFAM" id="SSF48452">
    <property type="entry name" value="TPR-like"/>
    <property type="match status" value="1"/>
</dbReference>
<feature type="domain" description="LapB rubredoxin metal binding" evidence="3">
    <location>
        <begin position="356"/>
        <end position="383"/>
    </location>
</feature>
<keyword evidence="1 2" id="KW-0479">Metal-binding</keyword>